<dbReference type="Proteomes" id="UP000036923">
    <property type="component" value="Unassembled WGS sequence"/>
</dbReference>
<dbReference type="eggNOG" id="ENOG502ZAAJ">
    <property type="taxonomic scope" value="Bacteria"/>
</dbReference>
<comment type="caution">
    <text evidence="3">The sequence shown here is derived from an EMBL/GenBank/DDBJ whole genome shotgun (WGS) entry which is preliminary data.</text>
</comment>
<dbReference type="STRING" id="398512.Bccel_0944"/>
<dbReference type="InterPro" id="IPR022686">
    <property type="entry name" value="G2P_N"/>
</dbReference>
<dbReference type="InterPro" id="IPR006516">
    <property type="entry name" value="G2P"/>
</dbReference>
<dbReference type="EMBL" id="LGTC01000001">
    <property type="protein sequence ID" value="KNY25684.1"/>
    <property type="molecule type" value="Genomic_DNA"/>
</dbReference>
<organism evidence="3 4">
    <name type="scientific">Pseudobacteroides cellulosolvens ATCC 35603 = DSM 2933</name>
    <dbReference type="NCBI Taxonomy" id="398512"/>
    <lineage>
        <taxon>Bacteria</taxon>
        <taxon>Bacillati</taxon>
        <taxon>Bacillota</taxon>
        <taxon>Clostridia</taxon>
        <taxon>Eubacteriales</taxon>
        <taxon>Oscillospiraceae</taxon>
        <taxon>Pseudobacteroides</taxon>
    </lineage>
</organism>
<dbReference type="GO" id="GO:0006260">
    <property type="term" value="P:DNA replication"/>
    <property type="evidence" value="ECO:0007669"/>
    <property type="project" value="InterPro"/>
</dbReference>
<sequence>MYDTIIIKSPEIDDITKDKIITFCNIYEGLNFETGEILYQFTSGELEGSYDYRIRLTVDNTDWINENGIPEKIKVPWYIKVECSLHKLMMNHNCFGGPTKIQQSVKYLIKFLENAMNVNLPPYHWWEVEKIDVSKIFVFKHHSICKKIMENLKNAYYTRRKPIIFDTSLMFSGSTCTDKFYWKGPEFKKHDWKRIDKYIKRELDKSCSVVHGDYNIGHKLALLKIKFDKILERAMRTIRFECSIKIRKLKELYDSEKVFVYMIDDKTLESFRDSELKKIIKEDDQMDIVRRSDLVLEKLNELFDTRLSNSLYSMWTQMVQFGEEQTKQNYKKATFYKYKKILIESGISWTTSVVNLKQFSIVPDDFTFADNKYVDDSVSEEVQKIMAEIDAVA</sequence>
<proteinExistence type="predicted"/>
<reference evidence="4" key="2">
    <citation type="submission" date="2015-07" db="EMBL/GenBank/DDBJ databases">
        <title>Near-Complete Genome Sequence of the Cellulolytic Bacterium Bacteroides (Pseudobacteroides) cellulosolvens ATCC 35603.</title>
        <authorList>
            <person name="Dassa B."/>
            <person name="Utturkar S.M."/>
            <person name="Klingeman D.M."/>
            <person name="Hurt R.A."/>
            <person name="Keller M."/>
            <person name="Xu J."/>
            <person name="Reddy Y.H.K."/>
            <person name="Borovok I."/>
            <person name="Grinberg I.R."/>
            <person name="Lamed R."/>
            <person name="Zhivin O."/>
            <person name="Bayer E.A."/>
            <person name="Brown S.D."/>
        </authorList>
    </citation>
    <scope>NUCLEOTIDE SEQUENCE [LARGE SCALE GENOMIC DNA]</scope>
    <source>
        <strain evidence="4">DSM 2933</strain>
    </source>
</reference>
<keyword evidence="4" id="KW-1185">Reference proteome</keyword>
<protein>
    <recommendedName>
        <fullName evidence="1">Replication-associated protein G2P N-terminal domain-containing protein</fullName>
    </recommendedName>
</protein>
<name>A0A0L6JJ50_9FIRM</name>
<reference evidence="3" key="1">
    <citation type="submission" date="2015-07" db="EMBL/GenBank/DDBJ databases">
        <title>MeaNS - Measles Nucleotide Surveillance Program.</title>
        <authorList>
            <person name="Tran T."/>
            <person name="Druce J."/>
        </authorList>
    </citation>
    <scope>NUCLEOTIDE SEQUENCE</scope>
    <source>
        <strain evidence="3">DSM 2933</strain>
    </source>
</reference>
<accession>A0A0L6JJ50</accession>
<dbReference type="NCBIfam" id="TIGR01629">
    <property type="entry name" value="rep_II_X"/>
    <property type="match status" value="1"/>
</dbReference>
<gene>
    <name evidence="2" type="ORF">Bccel_0944</name>
    <name evidence="3" type="ORF">Bccel_0958</name>
</gene>
<evidence type="ECO:0000313" key="4">
    <source>
        <dbReference type="Proteomes" id="UP000036923"/>
    </source>
</evidence>
<dbReference type="OrthoDB" id="8768848at2"/>
<evidence type="ECO:0000313" key="2">
    <source>
        <dbReference type="EMBL" id="KNY25684.1"/>
    </source>
</evidence>
<dbReference type="EMBL" id="LGTC01000001">
    <property type="protein sequence ID" value="KNY25698.1"/>
    <property type="molecule type" value="Genomic_DNA"/>
</dbReference>
<evidence type="ECO:0000259" key="1">
    <source>
        <dbReference type="Pfam" id="PF05144"/>
    </source>
</evidence>
<dbReference type="Pfam" id="PF05144">
    <property type="entry name" value="Phage_CRI"/>
    <property type="match status" value="1"/>
</dbReference>
<dbReference type="AlphaFoldDB" id="A0A0L6JJ50"/>
<dbReference type="RefSeq" id="WP_036945594.1">
    <property type="nucleotide sequence ID" value="NZ_JQKC01000060.1"/>
</dbReference>
<feature type="domain" description="Replication-associated protein G2P N-terminal" evidence="1">
    <location>
        <begin position="76"/>
        <end position="252"/>
    </location>
</feature>
<evidence type="ECO:0000313" key="3">
    <source>
        <dbReference type="EMBL" id="KNY25698.1"/>
    </source>
</evidence>